<evidence type="ECO:0000313" key="1">
    <source>
        <dbReference type="EMBL" id="MBN0988599.1"/>
    </source>
</evidence>
<dbReference type="RefSeq" id="WP_205210807.1">
    <property type="nucleotide sequence ID" value="NZ_JAFFZO010000018.1"/>
</dbReference>
<reference evidence="1 2" key="1">
    <citation type="submission" date="2021-02" db="EMBL/GenBank/DDBJ databases">
        <title>A novel species of genus Amphritea isolated from a fishpond in China.</title>
        <authorList>
            <person name="Lu H."/>
        </authorList>
    </citation>
    <scope>NUCLEOTIDE SEQUENCE [LARGE SCALE GENOMIC DNA]</scope>
    <source>
        <strain evidence="1 2">RP18W</strain>
    </source>
</reference>
<evidence type="ECO:0000313" key="2">
    <source>
        <dbReference type="Proteomes" id="UP000760472"/>
    </source>
</evidence>
<proteinExistence type="predicted"/>
<keyword evidence="2" id="KW-1185">Reference proteome</keyword>
<comment type="caution">
    <text evidence="1">The sequence shown here is derived from an EMBL/GenBank/DDBJ whole genome shotgun (WGS) entry which is preliminary data.</text>
</comment>
<dbReference type="Proteomes" id="UP000760472">
    <property type="component" value="Unassembled WGS sequence"/>
</dbReference>
<gene>
    <name evidence="1" type="ORF">JW498_14615</name>
</gene>
<protein>
    <submittedName>
        <fullName evidence="1">Uncharacterized protein</fullName>
    </submittedName>
</protein>
<name>A0ABS2WA91_9GAMM</name>
<accession>A0ABS2WA91</accession>
<organism evidence="1 2">
    <name type="scientific">Amphritea pacifica</name>
    <dbReference type="NCBI Taxonomy" id="2811233"/>
    <lineage>
        <taxon>Bacteria</taxon>
        <taxon>Pseudomonadati</taxon>
        <taxon>Pseudomonadota</taxon>
        <taxon>Gammaproteobacteria</taxon>
        <taxon>Oceanospirillales</taxon>
        <taxon>Oceanospirillaceae</taxon>
        <taxon>Amphritea</taxon>
    </lineage>
</organism>
<dbReference type="EMBL" id="JAFFZP010000024">
    <property type="protein sequence ID" value="MBN0988599.1"/>
    <property type="molecule type" value="Genomic_DNA"/>
</dbReference>
<sequence length="129" mass="14242">MTPVNFYTPKTYYSSPVTDEPGLSAIDVGGAMQVTNEDTPEAVRWINEQFDCNGRFPARCALYETTNYGITLQHVKAYKEWSKTPSTCDAVNGWVHDWLSADEIAQLRGCCGKSGSGGILRSGRRQQNG</sequence>